<reference evidence="3 4" key="1">
    <citation type="submission" date="2016-10" db="EMBL/GenBank/DDBJ databases">
        <authorList>
            <person name="de Groot N.N."/>
        </authorList>
    </citation>
    <scope>NUCLEOTIDE SEQUENCE [LARGE SCALE GENOMIC DNA]</scope>
    <source>
        <strain evidence="3 4">CPCC 100156</strain>
    </source>
</reference>
<evidence type="ECO:0000256" key="1">
    <source>
        <dbReference type="SAM" id="MobiDB-lite"/>
    </source>
</evidence>
<feature type="region of interest" description="Disordered" evidence="1">
    <location>
        <begin position="1"/>
        <end position="20"/>
    </location>
</feature>
<dbReference type="EMBL" id="FMZX01000015">
    <property type="protein sequence ID" value="SDD97119.1"/>
    <property type="molecule type" value="Genomic_DNA"/>
</dbReference>
<dbReference type="CDD" id="cd00093">
    <property type="entry name" value="HTH_XRE"/>
    <property type="match status" value="1"/>
</dbReference>
<evidence type="ECO:0000313" key="4">
    <source>
        <dbReference type="Proteomes" id="UP000198925"/>
    </source>
</evidence>
<evidence type="ECO:0000313" key="3">
    <source>
        <dbReference type="EMBL" id="SDD97119.1"/>
    </source>
</evidence>
<gene>
    <name evidence="3" type="ORF">SAMN04487779_1015109</name>
</gene>
<dbReference type="Gene3D" id="1.10.260.40">
    <property type="entry name" value="lambda repressor-like DNA-binding domains"/>
    <property type="match status" value="1"/>
</dbReference>
<dbReference type="SMART" id="SM00530">
    <property type="entry name" value="HTH_XRE"/>
    <property type="match status" value="1"/>
</dbReference>
<keyword evidence="4" id="KW-1185">Reference proteome</keyword>
<dbReference type="GO" id="GO:0003677">
    <property type="term" value="F:DNA binding"/>
    <property type="evidence" value="ECO:0007669"/>
    <property type="project" value="InterPro"/>
</dbReference>
<protein>
    <submittedName>
        <fullName evidence="3">Transcriptional regulator, contains XRE-family HTH domain</fullName>
    </submittedName>
</protein>
<proteinExistence type="predicted"/>
<sequence>MSPDVPQDEPQSQHATTVDKHVGQRIRELRLAMGLSQQQLARLIGVTYQQAHKYERGLNRISAGRLFVIAQAFATDPAWFFEGISGRDEAQELTSRQRRQLALLRNFALIKDEKHQEAISSMARTLAGS</sequence>
<dbReference type="Proteomes" id="UP000198925">
    <property type="component" value="Unassembled WGS sequence"/>
</dbReference>
<dbReference type="InterPro" id="IPR010982">
    <property type="entry name" value="Lambda_DNA-bd_dom_sf"/>
</dbReference>
<name>A0A1G6Z381_9PROT</name>
<dbReference type="RefSeq" id="WP_090664471.1">
    <property type="nucleotide sequence ID" value="NZ_FMZX01000015.1"/>
</dbReference>
<evidence type="ECO:0000259" key="2">
    <source>
        <dbReference type="PROSITE" id="PS50943"/>
    </source>
</evidence>
<organism evidence="3 4">
    <name type="scientific">Belnapia rosea</name>
    <dbReference type="NCBI Taxonomy" id="938405"/>
    <lineage>
        <taxon>Bacteria</taxon>
        <taxon>Pseudomonadati</taxon>
        <taxon>Pseudomonadota</taxon>
        <taxon>Alphaproteobacteria</taxon>
        <taxon>Acetobacterales</taxon>
        <taxon>Roseomonadaceae</taxon>
        <taxon>Belnapia</taxon>
    </lineage>
</organism>
<accession>A0A1G6Z381</accession>
<dbReference type="SUPFAM" id="SSF47413">
    <property type="entry name" value="lambda repressor-like DNA-binding domains"/>
    <property type="match status" value="1"/>
</dbReference>
<dbReference type="AlphaFoldDB" id="A0A1G6Z381"/>
<feature type="domain" description="HTH cro/C1-type" evidence="2">
    <location>
        <begin position="26"/>
        <end position="80"/>
    </location>
</feature>
<dbReference type="Pfam" id="PF01381">
    <property type="entry name" value="HTH_3"/>
    <property type="match status" value="1"/>
</dbReference>
<dbReference type="PROSITE" id="PS50943">
    <property type="entry name" value="HTH_CROC1"/>
    <property type="match status" value="1"/>
</dbReference>
<dbReference type="InterPro" id="IPR001387">
    <property type="entry name" value="Cro/C1-type_HTH"/>
</dbReference>